<dbReference type="InterPro" id="IPR016185">
    <property type="entry name" value="PreATP-grasp_dom_sf"/>
</dbReference>
<name>A0ABX7QQE8_9GAMM</name>
<dbReference type="Pfam" id="PF02951">
    <property type="entry name" value="GSH-S_N"/>
    <property type="match status" value="1"/>
</dbReference>
<evidence type="ECO:0000313" key="13">
    <source>
        <dbReference type="Proteomes" id="UP000662770"/>
    </source>
</evidence>
<dbReference type="InterPro" id="IPR013815">
    <property type="entry name" value="ATP_grasp_subdomain_1"/>
</dbReference>
<dbReference type="GO" id="GO:0004363">
    <property type="term" value="F:glutathione synthase activity"/>
    <property type="evidence" value="ECO:0007669"/>
    <property type="project" value="UniProtKB-EC"/>
</dbReference>
<dbReference type="Gene3D" id="3.40.50.20">
    <property type="match status" value="1"/>
</dbReference>
<dbReference type="NCBIfam" id="NF003573">
    <property type="entry name" value="PRK05246.1"/>
    <property type="match status" value="1"/>
</dbReference>
<comment type="cofactor">
    <cofactor evidence="2">
        <name>Mg(2+)</name>
        <dbReference type="ChEBI" id="CHEBI:18420"/>
    </cofactor>
</comment>
<keyword evidence="8" id="KW-0460">Magnesium</keyword>
<feature type="domain" description="ATP-grasp" evidence="11">
    <location>
        <begin position="125"/>
        <end position="310"/>
    </location>
</feature>
<dbReference type="NCBIfam" id="TIGR01380">
    <property type="entry name" value="glut_syn"/>
    <property type="match status" value="1"/>
</dbReference>
<evidence type="ECO:0000256" key="10">
    <source>
        <dbReference type="HAMAP-Rule" id="MF_00162"/>
    </source>
</evidence>
<dbReference type="Gene3D" id="3.30.470.20">
    <property type="entry name" value="ATP-grasp fold, B domain"/>
    <property type="match status" value="1"/>
</dbReference>
<dbReference type="Proteomes" id="UP000662770">
    <property type="component" value="Chromosome"/>
</dbReference>
<dbReference type="PANTHER" id="PTHR21621:SF4">
    <property type="entry name" value="GLUTATHIONE SYNTHETASE"/>
    <property type="match status" value="1"/>
</dbReference>
<keyword evidence="5" id="KW-0479">Metal-binding</keyword>
<dbReference type="InterPro" id="IPR004215">
    <property type="entry name" value="GSHS_N"/>
</dbReference>
<evidence type="ECO:0000256" key="6">
    <source>
        <dbReference type="ARBA" id="ARBA00022741"/>
    </source>
</evidence>
<proteinExistence type="inferred from homology"/>
<dbReference type="InterPro" id="IPR004218">
    <property type="entry name" value="GSHS_ATP-bd"/>
</dbReference>
<dbReference type="EC" id="6.3.2.3" evidence="10"/>
<dbReference type="PROSITE" id="PS50975">
    <property type="entry name" value="ATP_GRASP"/>
    <property type="match status" value="1"/>
</dbReference>
<keyword evidence="7 10" id="KW-0067">ATP-binding</keyword>
<evidence type="ECO:0000256" key="2">
    <source>
        <dbReference type="ARBA" id="ARBA00001946"/>
    </source>
</evidence>
<reference evidence="12 13" key="1">
    <citation type="submission" date="2021-03" db="EMBL/GenBank/DDBJ databases">
        <title>Novel species identification of genus Shewanella.</title>
        <authorList>
            <person name="Liu G."/>
            <person name="Zhang Q."/>
        </authorList>
    </citation>
    <scope>NUCLEOTIDE SEQUENCE [LARGE SCALE GENOMIC DNA]</scope>
    <source>
        <strain evidence="12 13">FJAT-51800</strain>
    </source>
</reference>
<dbReference type="EMBL" id="CP071503">
    <property type="protein sequence ID" value="QSX33105.1"/>
    <property type="molecule type" value="Genomic_DNA"/>
</dbReference>
<dbReference type="InterPro" id="IPR011761">
    <property type="entry name" value="ATP-grasp"/>
</dbReference>
<keyword evidence="4 10" id="KW-0317">Glutathione biosynthesis</keyword>
<keyword evidence="13" id="KW-1185">Reference proteome</keyword>
<comment type="similarity">
    <text evidence="10">Belongs to the prokaryotic GSH synthase family.</text>
</comment>
<comment type="pathway">
    <text evidence="10">Sulfur metabolism; glutathione biosynthesis; glutathione from L-cysteine and L-glutamate: step 2/2.</text>
</comment>
<evidence type="ECO:0000256" key="9">
    <source>
        <dbReference type="ARBA" id="ARBA00023211"/>
    </source>
</evidence>
<accession>A0ABX7QQE8</accession>
<dbReference type="HAMAP" id="MF_00162">
    <property type="entry name" value="GSH_S"/>
    <property type="match status" value="1"/>
</dbReference>
<dbReference type="Gene3D" id="3.30.1490.20">
    <property type="entry name" value="ATP-grasp fold, A domain"/>
    <property type="match status" value="1"/>
</dbReference>
<dbReference type="InterPro" id="IPR006284">
    <property type="entry name" value="Glut_synth_pro"/>
</dbReference>
<dbReference type="PANTHER" id="PTHR21621">
    <property type="entry name" value="RIBOSOMAL PROTEIN S6 MODIFICATION PROTEIN"/>
    <property type="match status" value="1"/>
</dbReference>
<evidence type="ECO:0000256" key="5">
    <source>
        <dbReference type="ARBA" id="ARBA00022723"/>
    </source>
</evidence>
<dbReference type="SUPFAM" id="SSF56059">
    <property type="entry name" value="Glutathione synthetase ATP-binding domain-like"/>
    <property type="match status" value="1"/>
</dbReference>
<keyword evidence="3 10" id="KW-0436">Ligase</keyword>
<evidence type="ECO:0000256" key="7">
    <source>
        <dbReference type="ARBA" id="ARBA00022840"/>
    </source>
</evidence>
<keyword evidence="9" id="KW-0464">Manganese</keyword>
<evidence type="ECO:0000256" key="3">
    <source>
        <dbReference type="ARBA" id="ARBA00022598"/>
    </source>
</evidence>
<evidence type="ECO:0000256" key="1">
    <source>
        <dbReference type="ARBA" id="ARBA00001936"/>
    </source>
</evidence>
<dbReference type="RefSeq" id="WP_207354341.1">
    <property type="nucleotide sequence ID" value="NZ_CP071503.1"/>
</dbReference>
<evidence type="ECO:0000256" key="8">
    <source>
        <dbReference type="ARBA" id="ARBA00022842"/>
    </source>
</evidence>
<protein>
    <recommendedName>
        <fullName evidence="10">Glutathione synthetase</fullName>
        <ecNumber evidence="10">6.3.2.3</ecNumber>
    </recommendedName>
    <alternativeName>
        <fullName evidence="10">GSH synthetase</fullName>
        <shortName evidence="10">GSH-S</shortName>
        <shortName evidence="10">GSHase</shortName>
    </alternativeName>
    <alternativeName>
        <fullName evidence="10">Glutathione synthase</fullName>
    </alternativeName>
</protein>
<comment type="cofactor">
    <cofactor evidence="1">
        <name>Mn(2+)</name>
        <dbReference type="ChEBI" id="CHEBI:29035"/>
    </cofactor>
</comment>
<keyword evidence="6 10" id="KW-0547">Nucleotide-binding</keyword>
<dbReference type="SUPFAM" id="SSF52440">
    <property type="entry name" value="PreATP-grasp domain"/>
    <property type="match status" value="1"/>
</dbReference>
<gene>
    <name evidence="10 12" type="primary">gshB</name>
    <name evidence="12" type="ORF">JYB87_15450</name>
</gene>
<evidence type="ECO:0000256" key="4">
    <source>
        <dbReference type="ARBA" id="ARBA00022684"/>
    </source>
</evidence>
<evidence type="ECO:0000259" key="11">
    <source>
        <dbReference type="PROSITE" id="PS50975"/>
    </source>
</evidence>
<organism evidence="12 13">
    <name type="scientific">Shewanella avicenniae</name>
    <dbReference type="NCBI Taxonomy" id="2814294"/>
    <lineage>
        <taxon>Bacteria</taxon>
        <taxon>Pseudomonadati</taxon>
        <taxon>Pseudomonadota</taxon>
        <taxon>Gammaproteobacteria</taxon>
        <taxon>Alteromonadales</taxon>
        <taxon>Shewanellaceae</taxon>
        <taxon>Shewanella</taxon>
    </lineage>
</organism>
<evidence type="ECO:0000313" key="12">
    <source>
        <dbReference type="EMBL" id="QSX33105.1"/>
    </source>
</evidence>
<sequence>MIKLGIVMDPIAGINIKKDTSFAMLLAAQSRGYELFYMEMADLAMVEGEARANMRKLTVRQDANDWFSLEEAQELPLSDLDVILMRKDPPFDTEFIYATYMLERAEEAGTLIVNKPQSLRDANEKLFTAWFNEFTPITVVTRDAKRLRAFHQAHGDVILKPLDGMGGASIFRLKQDDANVGVIIETLTNHGQRYAMAQKYIPEIVDGDKRILVVDGEPMPYCLARIPQKGETRGNLAAGGSGRAQPLSESDWKIANAIGPELKKRGLIFVGLDVIGDKLTEINVTSPTCVREIEAAFEVDITGKLMDAIERRLSEKTKG</sequence>
<dbReference type="Pfam" id="PF02955">
    <property type="entry name" value="GSH-S_ATP"/>
    <property type="match status" value="1"/>
</dbReference>
<comment type="catalytic activity">
    <reaction evidence="10">
        <text>gamma-L-glutamyl-L-cysteine + glycine + ATP = glutathione + ADP + phosphate + H(+)</text>
        <dbReference type="Rhea" id="RHEA:13557"/>
        <dbReference type="ChEBI" id="CHEBI:15378"/>
        <dbReference type="ChEBI" id="CHEBI:30616"/>
        <dbReference type="ChEBI" id="CHEBI:43474"/>
        <dbReference type="ChEBI" id="CHEBI:57305"/>
        <dbReference type="ChEBI" id="CHEBI:57925"/>
        <dbReference type="ChEBI" id="CHEBI:58173"/>
        <dbReference type="ChEBI" id="CHEBI:456216"/>
        <dbReference type="EC" id="6.3.2.3"/>
    </reaction>
</comment>